<dbReference type="CDD" id="cd00609">
    <property type="entry name" value="AAT_like"/>
    <property type="match status" value="1"/>
</dbReference>
<organism evidence="7 8">
    <name type="scientific">Stecheria intestinalis</name>
    <dbReference type="NCBI Taxonomy" id="2606630"/>
    <lineage>
        <taxon>Bacteria</taxon>
        <taxon>Bacillati</taxon>
        <taxon>Bacillota</taxon>
        <taxon>Erysipelotrichia</taxon>
        <taxon>Erysipelotrichales</taxon>
        <taxon>Erysipelotrichaceae</taxon>
        <taxon>Stecheria</taxon>
    </lineage>
</organism>
<dbReference type="PANTHER" id="PTHR46383:SF1">
    <property type="entry name" value="ASPARTATE AMINOTRANSFERASE"/>
    <property type="match status" value="1"/>
</dbReference>
<protein>
    <submittedName>
        <fullName evidence="7">Aminotransferase class I/II-fold pyridoxal phosphate-dependent enzyme</fullName>
    </submittedName>
</protein>
<evidence type="ECO:0000256" key="3">
    <source>
        <dbReference type="ARBA" id="ARBA00022576"/>
    </source>
</evidence>
<reference evidence="7 8" key="1">
    <citation type="submission" date="2019-08" db="EMBL/GenBank/DDBJ databases">
        <title>In-depth cultivation of the pig gut microbiome towards novel bacterial diversity and tailored functional studies.</title>
        <authorList>
            <person name="Wylensek D."/>
            <person name="Hitch T.C.A."/>
            <person name="Clavel T."/>
        </authorList>
    </citation>
    <scope>NUCLEOTIDE SEQUENCE [LARGE SCALE GENOMIC DNA]</scope>
    <source>
        <strain evidence="7 8">Oil+RF-744-GAM-WT-6</strain>
    </source>
</reference>
<gene>
    <name evidence="7" type="ORF">FYJ51_09770</name>
</gene>
<dbReference type="GO" id="GO:0006520">
    <property type="term" value="P:amino acid metabolic process"/>
    <property type="evidence" value="ECO:0007669"/>
    <property type="project" value="InterPro"/>
</dbReference>
<keyword evidence="5" id="KW-0663">Pyridoxal phosphate</keyword>
<evidence type="ECO:0000256" key="2">
    <source>
        <dbReference type="ARBA" id="ARBA00007441"/>
    </source>
</evidence>
<evidence type="ECO:0000259" key="6">
    <source>
        <dbReference type="Pfam" id="PF00155"/>
    </source>
</evidence>
<dbReference type="Gene3D" id="3.40.640.10">
    <property type="entry name" value="Type I PLP-dependent aspartate aminotransferase-like (Major domain)"/>
    <property type="match status" value="1"/>
</dbReference>
<dbReference type="PANTHER" id="PTHR46383">
    <property type="entry name" value="ASPARTATE AMINOTRANSFERASE"/>
    <property type="match status" value="1"/>
</dbReference>
<keyword evidence="8" id="KW-1185">Reference proteome</keyword>
<keyword evidence="3 7" id="KW-0032">Aminotransferase</keyword>
<dbReference type="InterPro" id="IPR015421">
    <property type="entry name" value="PyrdxlP-dep_Trfase_major"/>
</dbReference>
<proteinExistence type="inferred from homology"/>
<dbReference type="InterPro" id="IPR050596">
    <property type="entry name" value="AspAT/PAT-like"/>
</dbReference>
<sequence length="411" mass="45784">MAFTRKTASLVPIKDTVFAVADMAKKDKAEHGEDAVTDATIGSLYGEDGKLVAFDTVFDHYDVIDHRTKAAYASSFTGNPDYRKEVWDWVTQGSSLNLPHSVIATPGGTGAVSTSMVTFLDAGQTVILPDIAWGSYSLMAAQDNLKTVKYQMFEGDHFNLASVKNAIEEVHKTQDRIVLVVNSPCHNPTGYSLSDEEWKELTDLLNEAGKTGPVILVNDIAYIDYSYNLAHSRAYMDCFNQFSDQVMGVICFSCSKTLTSYGLRCGAAVIVAKQESDVRDAEIVFEKNARATWSNIPNAAMKNFVWVVTEKRDTFLKEKQKYIDLMKERSSVFLKEAEECGLETYPYKEGFFVTIKVEDNDRAERIHAELMKNHIYTVLVNKGIRVACCSLPVKKAHGLAARMKKIADSVH</sequence>
<evidence type="ECO:0000313" key="8">
    <source>
        <dbReference type="Proteomes" id="UP000461880"/>
    </source>
</evidence>
<dbReference type="Proteomes" id="UP000461880">
    <property type="component" value="Unassembled WGS sequence"/>
</dbReference>
<accession>A0A7X2TH52</accession>
<dbReference type="Gene3D" id="3.90.1150.10">
    <property type="entry name" value="Aspartate Aminotransferase, domain 1"/>
    <property type="match status" value="1"/>
</dbReference>
<evidence type="ECO:0000256" key="1">
    <source>
        <dbReference type="ARBA" id="ARBA00001933"/>
    </source>
</evidence>
<name>A0A7X2TH52_9FIRM</name>
<feature type="domain" description="Aminotransferase class I/classII large" evidence="6">
    <location>
        <begin position="74"/>
        <end position="390"/>
    </location>
</feature>
<dbReference type="SUPFAM" id="SSF53383">
    <property type="entry name" value="PLP-dependent transferases"/>
    <property type="match status" value="1"/>
</dbReference>
<dbReference type="InterPro" id="IPR015424">
    <property type="entry name" value="PyrdxlP-dep_Trfase"/>
</dbReference>
<dbReference type="Pfam" id="PF00155">
    <property type="entry name" value="Aminotran_1_2"/>
    <property type="match status" value="1"/>
</dbReference>
<dbReference type="InterPro" id="IPR015422">
    <property type="entry name" value="PyrdxlP-dep_Trfase_small"/>
</dbReference>
<dbReference type="AlphaFoldDB" id="A0A7X2TH52"/>
<dbReference type="GO" id="GO:0030170">
    <property type="term" value="F:pyridoxal phosphate binding"/>
    <property type="evidence" value="ECO:0007669"/>
    <property type="project" value="InterPro"/>
</dbReference>
<evidence type="ECO:0000313" key="7">
    <source>
        <dbReference type="EMBL" id="MSS59181.1"/>
    </source>
</evidence>
<comment type="similarity">
    <text evidence="2">Belongs to the class-I pyridoxal-phosphate-dependent aminotransferase family.</text>
</comment>
<dbReference type="RefSeq" id="WP_154505342.1">
    <property type="nucleotide sequence ID" value="NZ_VUMN01000025.1"/>
</dbReference>
<dbReference type="GO" id="GO:0008483">
    <property type="term" value="F:transaminase activity"/>
    <property type="evidence" value="ECO:0007669"/>
    <property type="project" value="UniProtKB-KW"/>
</dbReference>
<dbReference type="InterPro" id="IPR004839">
    <property type="entry name" value="Aminotransferase_I/II_large"/>
</dbReference>
<evidence type="ECO:0000256" key="5">
    <source>
        <dbReference type="ARBA" id="ARBA00022898"/>
    </source>
</evidence>
<dbReference type="EMBL" id="VUMN01000025">
    <property type="protein sequence ID" value="MSS59181.1"/>
    <property type="molecule type" value="Genomic_DNA"/>
</dbReference>
<keyword evidence="4 7" id="KW-0808">Transferase</keyword>
<comment type="caution">
    <text evidence="7">The sequence shown here is derived from an EMBL/GenBank/DDBJ whole genome shotgun (WGS) entry which is preliminary data.</text>
</comment>
<evidence type="ECO:0000256" key="4">
    <source>
        <dbReference type="ARBA" id="ARBA00022679"/>
    </source>
</evidence>
<comment type="cofactor">
    <cofactor evidence="1">
        <name>pyridoxal 5'-phosphate</name>
        <dbReference type="ChEBI" id="CHEBI:597326"/>
    </cofactor>
</comment>